<comment type="caution">
    <text evidence="2">The sequence shown here is derived from an EMBL/GenBank/DDBJ whole genome shotgun (WGS) entry which is preliminary data.</text>
</comment>
<evidence type="ECO:0000256" key="1">
    <source>
        <dbReference type="SAM" id="SignalP"/>
    </source>
</evidence>
<organism evidence="2 3">
    <name type="scientific">Vibrio cholerae</name>
    <dbReference type="NCBI Taxonomy" id="666"/>
    <lineage>
        <taxon>Bacteria</taxon>
        <taxon>Pseudomonadati</taxon>
        <taxon>Pseudomonadota</taxon>
        <taxon>Gammaproteobacteria</taxon>
        <taxon>Vibrionales</taxon>
        <taxon>Vibrionaceae</taxon>
        <taxon>Vibrio</taxon>
    </lineage>
</organism>
<keyword evidence="1" id="KW-0732">Signal</keyword>
<sequence>MTKSKLALLILAISSPVIATDMAEMNYSLQDEAFIPTGNDFLDDNGASLLEVKYVNAIIPEHDWRDGWPTWQLPKNVVFPYFKPHNTERSFNYWTKDGEAMWFNYKFFDDRKEIFYQIKSSKRGVIQEGYTTLSKTKERYVYYPEMGSEAYQVEMMFDVKFDPSTHMQPYLYVRQERRGLTKQIRGYVRDWEYADVFQSHFAIRSSFY</sequence>
<dbReference type="EMBL" id="VSIJ01000033">
    <property type="protein sequence ID" value="TXX65567.1"/>
    <property type="molecule type" value="Genomic_DNA"/>
</dbReference>
<gene>
    <name evidence="2" type="ORF">FXF03_14050</name>
</gene>
<dbReference type="AlphaFoldDB" id="A0ABD7SLQ6"/>
<protein>
    <submittedName>
        <fullName evidence="2">Uncharacterized protein</fullName>
    </submittedName>
</protein>
<dbReference type="RefSeq" id="WP_085604083.1">
    <property type="nucleotide sequence ID" value="NZ_AP028804.1"/>
</dbReference>
<name>A0ABD7SLQ6_VIBCL</name>
<reference evidence="2 3" key="1">
    <citation type="submission" date="2019-06" db="EMBL/GenBank/DDBJ databases">
        <title>Vibrio cholerae phylogeny based on whole-genome sequencing reveals genetic diversity and population strucutre.</title>
        <authorList>
            <person name="Zhiqiu Y."/>
            <person name="Bin L."/>
            <person name="Lingyan J."/>
        </authorList>
    </citation>
    <scope>NUCLEOTIDE SEQUENCE [LARGE SCALE GENOMIC DNA]</scope>
    <source>
        <strain evidence="2 3">N2814</strain>
    </source>
</reference>
<feature type="chain" id="PRO_5044823039" evidence="1">
    <location>
        <begin position="20"/>
        <end position="208"/>
    </location>
</feature>
<evidence type="ECO:0000313" key="3">
    <source>
        <dbReference type="Proteomes" id="UP000323819"/>
    </source>
</evidence>
<accession>A0ABD7SLQ6</accession>
<evidence type="ECO:0000313" key="2">
    <source>
        <dbReference type="EMBL" id="TXX65567.1"/>
    </source>
</evidence>
<dbReference type="Proteomes" id="UP000323819">
    <property type="component" value="Unassembled WGS sequence"/>
</dbReference>
<proteinExistence type="predicted"/>
<feature type="signal peptide" evidence="1">
    <location>
        <begin position="1"/>
        <end position="19"/>
    </location>
</feature>